<dbReference type="AlphaFoldDB" id="A0A8H5TF41"/>
<reference evidence="7" key="1">
    <citation type="journal article" date="2020" name="BMC Genomics">
        <title>Correction to: Identification and distribution of gene clusters required for synthesis of sphingolipid metabolism inhibitors in diverse species of the filamentous fungus Fusarium.</title>
        <authorList>
            <person name="Kim H.S."/>
            <person name="Lohmar J.M."/>
            <person name="Busman M."/>
            <person name="Brown D.W."/>
            <person name="Naumann T.A."/>
            <person name="Divon H.H."/>
            <person name="Lysoe E."/>
            <person name="Uhlig S."/>
            <person name="Proctor R.H."/>
        </authorList>
    </citation>
    <scope>NUCLEOTIDE SEQUENCE [LARGE SCALE GENOMIC DNA]</scope>
    <source>
        <strain evidence="7">NRRL 25331</strain>
    </source>
</reference>
<protein>
    <recommendedName>
        <fullName evidence="5">Peptidase S8/S53 domain-containing protein</fullName>
    </recommendedName>
</protein>
<feature type="region of interest" description="Disordered" evidence="4">
    <location>
        <begin position="46"/>
        <end position="112"/>
    </location>
</feature>
<dbReference type="InterPro" id="IPR036852">
    <property type="entry name" value="Peptidase_S8/S53_dom_sf"/>
</dbReference>
<proteinExistence type="predicted"/>
<evidence type="ECO:0000313" key="7">
    <source>
        <dbReference type="Proteomes" id="UP000572754"/>
    </source>
</evidence>
<keyword evidence="2" id="KW-0378">Hydrolase</keyword>
<feature type="region of interest" description="Disordered" evidence="4">
    <location>
        <begin position="345"/>
        <end position="364"/>
    </location>
</feature>
<evidence type="ECO:0000256" key="1">
    <source>
        <dbReference type="ARBA" id="ARBA00022670"/>
    </source>
</evidence>
<evidence type="ECO:0000256" key="4">
    <source>
        <dbReference type="SAM" id="MobiDB-lite"/>
    </source>
</evidence>
<dbReference type="Pfam" id="PF00082">
    <property type="entry name" value="Peptidase_S8"/>
    <property type="match status" value="1"/>
</dbReference>
<dbReference type="InterPro" id="IPR000209">
    <property type="entry name" value="Peptidase_S8/S53_dom"/>
</dbReference>
<dbReference type="Proteomes" id="UP000572754">
    <property type="component" value="Unassembled WGS sequence"/>
</dbReference>
<name>A0A8H5TF41_FUSCI</name>
<evidence type="ECO:0000256" key="2">
    <source>
        <dbReference type="ARBA" id="ARBA00022801"/>
    </source>
</evidence>
<keyword evidence="1" id="KW-0645">Protease</keyword>
<evidence type="ECO:0000259" key="5">
    <source>
        <dbReference type="Pfam" id="PF00082"/>
    </source>
</evidence>
<keyword evidence="3" id="KW-0720">Serine protease</keyword>
<feature type="compositionally biased region" description="Basic and acidic residues" evidence="4">
    <location>
        <begin position="50"/>
        <end position="78"/>
    </location>
</feature>
<dbReference type="PROSITE" id="PS00136">
    <property type="entry name" value="SUBTILASE_ASP"/>
    <property type="match status" value="1"/>
</dbReference>
<dbReference type="PRINTS" id="PR00723">
    <property type="entry name" value="SUBTILISIN"/>
</dbReference>
<feature type="domain" description="Peptidase S8/S53" evidence="5">
    <location>
        <begin position="418"/>
        <end position="535"/>
    </location>
</feature>
<dbReference type="SUPFAM" id="SSF52743">
    <property type="entry name" value="Subtilisin-like"/>
    <property type="match status" value="1"/>
</dbReference>
<gene>
    <name evidence="6" type="ORF">FCIRC_8801</name>
</gene>
<accession>A0A8H5TF41</accession>
<dbReference type="InterPro" id="IPR015500">
    <property type="entry name" value="Peptidase_S8_subtilisin-rel"/>
</dbReference>
<feature type="compositionally biased region" description="Polar residues" evidence="4">
    <location>
        <begin position="100"/>
        <end position="112"/>
    </location>
</feature>
<evidence type="ECO:0000256" key="3">
    <source>
        <dbReference type="ARBA" id="ARBA00022825"/>
    </source>
</evidence>
<comment type="caution">
    <text evidence="6">The sequence shown here is derived from an EMBL/GenBank/DDBJ whole genome shotgun (WGS) entry which is preliminary data.</text>
</comment>
<dbReference type="Gene3D" id="3.40.50.200">
    <property type="entry name" value="Peptidase S8/S53 domain"/>
    <property type="match status" value="1"/>
</dbReference>
<reference evidence="6 7" key="2">
    <citation type="submission" date="2020-05" db="EMBL/GenBank/DDBJ databases">
        <title>Identification and distribution of gene clusters putatively required for synthesis of sphingolipid metabolism inhibitors in phylogenetically diverse species of the filamentous fungus Fusarium.</title>
        <authorList>
            <person name="Kim H.-S."/>
            <person name="Busman M."/>
            <person name="Brown D.W."/>
            <person name="Divon H."/>
            <person name="Uhlig S."/>
            <person name="Proctor R.H."/>
        </authorList>
    </citation>
    <scope>NUCLEOTIDE SEQUENCE [LARGE SCALE GENOMIC DNA]</scope>
    <source>
        <strain evidence="6 7">NRRL 25331</strain>
    </source>
</reference>
<sequence length="698" mass="78466">MAAHAPKRKLVCTTYLSVYQYHHLTWKKFLESRRLRAQDLAIQEPAAAPRRLENKHERGVDPKKDAKRVVTRTEKSGSEKTSMGLPPGVKRRGSIAATPQGATTPVQSPSLTPITRVKTGTAARSDIVQKPGSKEKEMEDAARTISNLLKLETFRKLSPEKAADSLRLPDDPDKEFWFDFGPPNTVSQDDVKKYFGHLQFDTALQYVGFPRVRLKGGREQPDVRHQGRKDMTFFFDWLRGKPMTRIIKPSHSDEAIEECLKDLGVEILDWRRLDLDALSLRKIGTHLREVHLQWSGSNSTLRAWSEKEGLASIPTLEAIHLFQHEGLESRERTIENLNAFDKRLHDSWPEGKPKPQVIPPKTGGGVRMAQVQVPDARPQPLQRSIDPHKWMECMTSFSKRFKQIKALRGNSPSLPPVEVALIDDGVDIMHPDLNDTRDRTFLGQSFDHHNGGSTPRVPPYWSSPSGHGTLMARLVHKICPSAIIHVIKLQTFWSGNSKKLQIKPDSAVKRGSQIICMSWTIKPPEEPLRSQFDTAIFNAIGKHGFDIVGGSQTVDFIFPGHEVVIDSNETKTQLEKFDAHSGSSVANGLAAGLAALVIECVRLGALYTREYRKLEPKVAINYSHISIDEEDLKKIRSPAQMAYALNWIGTNQNTNNKYIEVWHTFSAVAEKLSRSEGVSLEQLEHIATLAGFFLKKGM</sequence>
<dbReference type="InterPro" id="IPR023827">
    <property type="entry name" value="Peptidase_S8_Asp-AS"/>
</dbReference>
<dbReference type="GO" id="GO:0006508">
    <property type="term" value="P:proteolysis"/>
    <property type="evidence" value="ECO:0007669"/>
    <property type="project" value="UniProtKB-KW"/>
</dbReference>
<evidence type="ECO:0000313" key="6">
    <source>
        <dbReference type="EMBL" id="KAF5671050.1"/>
    </source>
</evidence>
<keyword evidence="7" id="KW-1185">Reference proteome</keyword>
<organism evidence="6 7">
    <name type="scientific">Fusarium circinatum</name>
    <name type="common">Pitch canker fungus</name>
    <name type="synonym">Gibberella circinata</name>
    <dbReference type="NCBI Taxonomy" id="48490"/>
    <lineage>
        <taxon>Eukaryota</taxon>
        <taxon>Fungi</taxon>
        <taxon>Dikarya</taxon>
        <taxon>Ascomycota</taxon>
        <taxon>Pezizomycotina</taxon>
        <taxon>Sordariomycetes</taxon>
        <taxon>Hypocreomycetidae</taxon>
        <taxon>Hypocreales</taxon>
        <taxon>Nectriaceae</taxon>
        <taxon>Fusarium</taxon>
        <taxon>Fusarium fujikuroi species complex</taxon>
    </lineage>
</organism>
<dbReference type="EMBL" id="JAAQPE010000298">
    <property type="protein sequence ID" value="KAF5671050.1"/>
    <property type="molecule type" value="Genomic_DNA"/>
</dbReference>
<dbReference type="GO" id="GO:0004252">
    <property type="term" value="F:serine-type endopeptidase activity"/>
    <property type="evidence" value="ECO:0007669"/>
    <property type="project" value="InterPro"/>
</dbReference>